<dbReference type="OrthoDB" id="10644127at2759"/>
<comment type="caution">
    <text evidence="1">The sequence shown here is derived from an EMBL/GenBank/DDBJ whole genome shotgun (WGS) entry which is preliminary data.</text>
</comment>
<name>A0A9Q0V5A5_SALVM</name>
<keyword evidence="2" id="KW-1185">Reference proteome</keyword>
<organism evidence="1 2">
    <name type="scientific">Salix viminalis</name>
    <name type="common">Common osier</name>
    <name type="synonym">Basket willow</name>
    <dbReference type="NCBI Taxonomy" id="40686"/>
    <lineage>
        <taxon>Eukaryota</taxon>
        <taxon>Viridiplantae</taxon>
        <taxon>Streptophyta</taxon>
        <taxon>Embryophyta</taxon>
        <taxon>Tracheophyta</taxon>
        <taxon>Spermatophyta</taxon>
        <taxon>Magnoliopsida</taxon>
        <taxon>eudicotyledons</taxon>
        <taxon>Gunneridae</taxon>
        <taxon>Pentapetalae</taxon>
        <taxon>rosids</taxon>
        <taxon>fabids</taxon>
        <taxon>Malpighiales</taxon>
        <taxon>Salicaceae</taxon>
        <taxon>Saliceae</taxon>
        <taxon>Salix</taxon>
    </lineage>
</organism>
<gene>
    <name evidence="1" type="ORF">OIU85_016182</name>
</gene>
<evidence type="ECO:0000313" key="2">
    <source>
        <dbReference type="Proteomes" id="UP001151529"/>
    </source>
</evidence>
<protein>
    <submittedName>
        <fullName evidence="1">AUXIN RESPONSE FACTOR</fullName>
    </submittedName>
</protein>
<dbReference type="AlphaFoldDB" id="A0A9Q0V5A5"/>
<reference evidence="1" key="2">
    <citation type="journal article" date="2023" name="Int. J. Mol. Sci.">
        <title>De Novo Assembly and Annotation of 11 Diverse Shrub Willow (Salix) Genomes Reveals Novel Gene Organization in Sex-Linked Regions.</title>
        <authorList>
            <person name="Hyden B."/>
            <person name="Feng K."/>
            <person name="Yates T.B."/>
            <person name="Jawdy S."/>
            <person name="Cereghino C."/>
            <person name="Smart L.B."/>
            <person name="Muchero W."/>
        </authorList>
    </citation>
    <scope>NUCLEOTIDE SEQUENCE [LARGE SCALE GENOMIC DNA]</scope>
    <source>
        <tissue evidence="1">Shoot tip</tissue>
    </source>
</reference>
<evidence type="ECO:0000313" key="1">
    <source>
        <dbReference type="EMBL" id="KAJ6742072.1"/>
    </source>
</evidence>
<dbReference type="EMBL" id="JAPFFL010000002">
    <property type="protein sequence ID" value="KAJ6742072.1"/>
    <property type="molecule type" value="Genomic_DNA"/>
</dbReference>
<reference evidence="1" key="1">
    <citation type="submission" date="2022-11" db="EMBL/GenBank/DDBJ databases">
        <authorList>
            <person name="Hyden B.L."/>
            <person name="Feng K."/>
            <person name="Yates T."/>
            <person name="Jawdy S."/>
            <person name="Smart L.B."/>
            <person name="Muchero W."/>
        </authorList>
    </citation>
    <scope>NUCLEOTIDE SEQUENCE</scope>
    <source>
        <tissue evidence="1">Shoot tip</tissue>
    </source>
</reference>
<proteinExistence type="predicted"/>
<accession>A0A9Q0V5A5</accession>
<dbReference type="Proteomes" id="UP001151529">
    <property type="component" value="Chromosome 6"/>
</dbReference>
<sequence>MPKCTLKLDHNLGFQSFGVSKSDSPLIFTFADDDSSDLDSLLKRTMPWLGDDICMKDPQAPPGLSLVQWMNMQQNPSLAHSMQPNYMQSLSGSVLQNLPGADLSRQLGMSSPQMPQPNNVQLNAQRLPQQAQQLDQLPKLQSLADPTGFHHTAASTDG</sequence>